<dbReference type="eggNOG" id="KOG1575">
    <property type="taxonomic scope" value="Eukaryota"/>
</dbReference>
<dbReference type="Pfam" id="PF00248">
    <property type="entry name" value="Aldo_ket_red"/>
    <property type="match status" value="1"/>
</dbReference>
<feature type="region of interest" description="Disordered" evidence="2">
    <location>
        <begin position="182"/>
        <end position="202"/>
    </location>
</feature>
<sequence>MGYPELSPDAAAYVRECIDESFRRLKVDFIDLVYVHRIDTTIPIEETITAMKEYVAAGKVGYLGLSECSADTMRRAHAVHPIAAVQIEYSPFALEIEDPKNGVLKTCRELGIEIVAYSPLGRGLLAGTIKSRDNSASSDSRRTFPRFSEENFPKNLENAGSANVQLSDEEVALIRKISEECTPSGSRAFTGDSSYGNSAQKQ</sequence>
<evidence type="ECO:0000313" key="5">
    <source>
        <dbReference type="Proteomes" id="UP000018144"/>
    </source>
</evidence>
<keyword evidence="5" id="KW-1185">Reference proteome</keyword>
<dbReference type="InterPro" id="IPR036812">
    <property type="entry name" value="NAD(P)_OxRdtase_dom_sf"/>
</dbReference>
<protein>
    <submittedName>
        <fullName evidence="4">Similar to Aldo-keto reductase yakc [NADP(+)] acc. no. Q09923</fullName>
    </submittedName>
</protein>
<dbReference type="GO" id="GO:0005737">
    <property type="term" value="C:cytoplasm"/>
    <property type="evidence" value="ECO:0007669"/>
    <property type="project" value="TreeGrafter"/>
</dbReference>
<dbReference type="PANTHER" id="PTHR43625">
    <property type="entry name" value="AFLATOXIN B1 ALDEHYDE REDUCTASE"/>
    <property type="match status" value="1"/>
</dbReference>
<dbReference type="STRING" id="1076935.U4KZY6"/>
<evidence type="ECO:0000313" key="4">
    <source>
        <dbReference type="EMBL" id="CCX07799.1"/>
    </source>
</evidence>
<reference evidence="4 5" key="1">
    <citation type="journal article" date="2013" name="PLoS Genet.">
        <title>The genome and development-dependent transcriptomes of Pyronema confluens: a window into fungal evolution.</title>
        <authorList>
            <person name="Traeger S."/>
            <person name="Altegoer F."/>
            <person name="Freitag M."/>
            <person name="Gabaldon T."/>
            <person name="Kempken F."/>
            <person name="Kumar A."/>
            <person name="Marcet-Houben M."/>
            <person name="Poggeler S."/>
            <person name="Stajich J.E."/>
            <person name="Nowrousian M."/>
        </authorList>
    </citation>
    <scope>NUCLEOTIDE SEQUENCE [LARGE SCALE GENOMIC DNA]</scope>
    <source>
        <strain evidence="5">CBS 100304</strain>
        <tissue evidence="4">Vegetative mycelium</tissue>
    </source>
</reference>
<dbReference type="PANTHER" id="PTHR43625:SF40">
    <property type="entry name" value="ALDO-KETO REDUCTASE YAKC [NADP(+)]"/>
    <property type="match status" value="1"/>
</dbReference>
<dbReference type="Gene3D" id="3.20.20.100">
    <property type="entry name" value="NADP-dependent oxidoreductase domain"/>
    <property type="match status" value="1"/>
</dbReference>
<accession>U4KZY6</accession>
<evidence type="ECO:0000256" key="1">
    <source>
        <dbReference type="ARBA" id="ARBA00023002"/>
    </source>
</evidence>
<dbReference type="SUPFAM" id="SSF51430">
    <property type="entry name" value="NAD(P)-linked oxidoreductase"/>
    <property type="match status" value="1"/>
</dbReference>
<feature type="domain" description="NADP-dependent oxidoreductase" evidence="3">
    <location>
        <begin position="10"/>
        <end position="144"/>
    </location>
</feature>
<name>U4KZY6_PYROM</name>
<evidence type="ECO:0000256" key="2">
    <source>
        <dbReference type="SAM" id="MobiDB-lite"/>
    </source>
</evidence>
<dbReference type="OMA" id="YVRECID"/>
<dbReference type="AlphaFoldDB" id="U4KZY6"/>
<dbReference type="GO" id="GO:0016491">
    <property type="term" value="F:oxidoreductase activity"/>
    <property type="evidence" value="ECO:0007669"/>
    <property type="project" value="UniProtKB-KW"/>
</dbReference>
<gene>
    <name evidence="4" type="ORF">PCON_07388</name>
</gene>
<dbReference type="EMBL" id="HF935375">
    <property type="protein sequence ID" value="CCX07799.1"/>
    <property type="molecule type" value="Genomic_DNA"/>
</dbReference>
<proteinExistence type="predicted"/>
<organism evidence="4 5">
    <name type="scientific">Pyronema omphalodes (strain CBS 100304)</name>
    <name type="common">Pyronema confluens</name>
    <dbReference type="NCBI Taxonomy" id="1076935"/>
    <lineage>
        <taxon>Eukaryota</taxon>
        <taxon>Fungi</taxon>
        <taxon>Dikarya</taxon>
        <taxon>Ascomycota</taxon>
        <taxon>Pezizomycotina</taxon>
        <taxon>Pezizomycetes</taxon>
        <taxon>Pezizales</taxon>
        <taxon>Pyronemataceae</taxon>
        <taxon>Pyronema</taxon>
    </lineage>
</organism>
<dbReference type="OrthoDB" id="37537at2759"/>
<keyword evidence="1" id="KW-0560">Oxidoreductase</keyword>
<dbReference type="Proteomes" id="UP000018144">
    <property type="component" value="Unassembled WGS sequence"/>
</dbReference>
<dbReference type="InterPro" id="IPR023210">
    <property type="entry name" value="NADP_OxRdtase_dom"/>
</dbReference>
<dbReference type="InterPro" id="IPR050791">
    <property type="entry name" value="Aldo-Keto_reductase"/>
</dbReference>
<evidence type="ECO:0000259" key="3">
    <source>
        <dbReference type="Pfam" id="PF00248"/>
    </source>
</evidence>